<comment type="caution">
    <text evidence="2">The sequence shown here is derived from an EMBL/GenBank/DDBJ whole genome shotgun (WGS) entry which is preliminary data.</text>
</comment>
<keyword evidence="1" id="KW-0175">Coiled coil</keyword>
<keyword evidence="3" id="KW-1185">Reference proteome</keyword>
<reference evidence="2 3" key="1">
    <citation type="journal article" date="2018" name="New Phytol.">
        <title>Phylogenomics of Endogonaceae and evolution of mycorrhizas within Mucoromycota.</title>
        <authorList>
            <person name="Chang Y."/>
            <person name="Desiro A."/>
            <person name="Na H."/>
            <person name="Sandor L."/>
            <person name="Lipzen A."/>
            <person name="Clum A."/>
            <person name="Barry K."/>
            <person name="Grigoriev I.V."/>
            <person name="Martin F.M."/>
            <person name="Stajich J.E."/>
            <person name="Smith M.E."/>
            <person name="Bonito G."/>
            <person name="Spatafora J.W."/>
        </authorList>
    </citation>
    <scope>NUCLEOTIDE SEQUENCE [LARGE SCALE GENOMIC DNA]</scope>
    <source>
        <strain evidence="2 3">AD002</strain>
    </source>
</reference>
<dbReference type="PANTHER" id="PTHR34714">
    <property type="entry name" value="EGF-LIKE DOMAIN-CONTAINING PROTEIN"/>
    <property type="match status" value="1"/>
</dbReference>
<gene>
    <name evidence="2" type="ORF">BC938DRAFT_473516</name>
</gene>
<dbReference type="AlphaFoldDB" id="A0A433QTC8"/>
<evidence type="ECO:0000313" key="2">
    <source>
        <dbReference type="EMBL" id="RUS33006.1"/>
    </source>
</evidence>
<organism evidence="2 3">
    <name type="scientific">Jimgerdemannia flammicorona</name>
    <dbReference type="NCBI Taxonomy" id="994334"/>
    <lineage>
        <taxon>Eukaryota</taxon>
        <taxon>Fungi</taxon>
        <taxon>Fungi incertae sedis</taxon>
        <taxon>Mucoromycota</taxon>
        <taxon>Mucoromycotina</taxon>
        <taxon>Endogonomycetes</taxon>
        <taxon>Endogonales</taxon>
        <taxon>Endogonaceae</taxon>
        <taxon>Jimgerdemannia</taxon>
    </lineage>
</organism>
<dbReference type="PANTHER" id="PTHR34714:SF2">
    <property type="entry name" value="EGF-LIKE DOMAIN-CONTAINING PROTEIN"/>
    <property type="match status" value="1"/>
</dbReference>
<feature type="coiled-coil region" evidence="1">
    <location>
        <begin position="308"/>
        <end position="342"/>
    </location>
</feature>
<accession>A0A433QTC8</accession>
<dbReference type="Proteomes" id="UP000274822">
    <property type="component" value="Unassembled WGS sequence"/>
</dbReference>
<proteinExistence type="predicted"/>
<evidence type="ECO:0000256" key="1">
    <source>
        <dbReference type="SAM" id="Coils"/>
    </source>
</evidence>
<evidence type="ECO:0000313" key="3">
    <source>
        <dbReference type="Proteomes" id="UP000274822"/>
    </source>
</evidence>
<protein>
    <submittedName>
        <fullName evidence="2">Uncharacterized protein</fullName>
    </submittedName>
</protein>
<dbReference type="EMBL" id="RBNJ01001586">
    <property type="protein sequence ID" value="RUS33006.1"/>
    <property type="molecule type" value="Genomic_DNA"/>
</dbReference>
<name>A0A433QTC8_9FUNG</name>
<sequence length="816" mass="90685">MAMEWNQFYNTLLEKVPIPATTAREFLTPTITVRDLVIDLNSLLNDSDAKKSSIVTAFADVVQITADMDISFPLGGSLVVVTRRLEVKPGVKVRWVYSTGNKVADSRFTLYATEIPNPFTVTAVLASAPETSTALILPPAKRTPYEVGLECTFYSTAGQAPTLDRLRIVDENTLATGSPFHKLLRTQFQIAVSVFYEQPEVALSILTWINTATVESDVAADVHLQSVALLAQLQVTLHRNKDDATFVPPLNHELYLATFEELLKAAELYEAQYTNFINNGLRLEDRKGAAQLMQGYYQDCRKLQADLIERQTTKVKQATLAMEEADRTLLRQQNAVKAAQEEFKEGIEQYEKDQKIKAALGVITAVVTFGAAIGAMCVGDVAAAPAAAKGVADGAKAVAEAEKTVGTLEKAIKLFKKIKDTMEKLYKLADGLNKLIKAIQQCEKVAKGKGGADAPEPELREIGAPDPDGINSQAAWDAFREDSASLLQYSIEQGIDGAQDYLTNLQKLCIFGKSYVASKIAVIRVSEELSRLQMQQTVDTQQVDRLQKEVNNIQTAEDITNNVAQTFFERQLNIKIWVVIYLQNYIWAYNYWGLAESHVKLSAVKSVAEYRVDKTTLSREFEQALLNLGTAPAPWHQMFYYLIKPSTSVDKDDNIRDSPLDCDAVASLKRDGHASFSIQLDDPAFNYLGRFRLTGGLRIWLEGVPDNKNVDLRITSSGVYDDKFRGQHYSFTTDQFNRVFKYKGFQKESGITSDGKTSQPEGTYYLVPTPFTEWTVKVLDDLDLSGLTGVLIEFFGINNTDPDTPANHLVIPVNIF</sequence>